<evidence type="ECO:0000313" key="2">
    <source>
        <dbReference type="EMBL" id="WAR14862.1"/>
    </source>
</evidence>
<sequence length="114" mass="12020">MCFDVSRTMCSTTDRKSPTYRSPFLGHWSSNAAMTPTNLGSFNASHSYASPGNSFLSASGHASIDRSGFQTSGGHLSGFYNSSFTPYSPGASLSSLDGSGLRSRLSLSSSFRSP</sequence>
<reference evidence="2" key="1">
    <citation type="submission" date="2022-11" db="EMBL/GenBank/DDBJ databases">
        <title>Centuries of genome instability and evolution in soft-shell clam transmissible cancer (bioRxiv).</title>
        <authorList>
            <person name="Hart S.F.M."/>
            <person name="Yonemitsu M.A."/>
            <person name="Giersch R.M."/>
            <person name="Beal B.F."/>
            <person name="Arriagada G."/>
            <person name="Davis B.W."/>
            <person name="Ostrander E.A."/>
            <person name="Goff S.P."/>
            <person name="Metzger M.J."/>
        </authorList>
    </citation>
    <scope>NUCLEOTIDE SEQUENCE</scope>
    <source>
        <strain evidence="2">MELC-2E11</strain>
        <tissue evidence="2">Siphon/mantle</tissue>
    </source>
</reference>
<feature type="region of interest" description="Disordered" evidence="1">
    <location>
        <begin position="92"/>
        <end position="114"/>
    </location>
</feature>
<evidence type="ECO:0000313" key="3">
    <source>
        <dbReference type="Proteomes" id="UP001164746"/>
    </source>
</evidence>
<dbReference type="Proteomes" id="UP001164746">
    <property type="component" value="Chromosome 9"/>
</dbReference>
<evidence type="ECO:0000256" key="1">
    <source>
        <dbReference type="SAM" id="MobiDB-lite"/>
    </source>
</evidence>
<proteinExistence type="predicted"/>
<protein>
    <submittedName>
        <fullName evidence="2">Uncharacterized protein</fullName>
    </submittedName>
</protein>
<accession>A0ABY7F198</accession>
<gene>
    <name evidence="2" type="ORF">MAR_004967</name>
</gene>
<keyword evidence="3" id="KW-1185">Reference proteome</keyword>
<dbReference type="EMBL" id="CP111020">
    <property type="protein sequence ID" value="WAR14862.1"/>
    <property type="molecule type" value="Genomic_DNA"/>
</dbReference>
<feature type="non-terminal residue" evidence="2">
    <location>
        <position position="1"/>
    </location>
</feature>
<organism evidence="2 3">
    <name type="scientific">Mya arenaria</name>
    <name type="common">Soft-shell clam</name>
    <dbReference type="NCBI Taxonomy" id="6604"/>
    <lineage>
        <taxon>Eukaryota</taxon>
        <taxon>Metazoa</taxon>
        <taxon>Spiralia</taxon>
        <taxon>Lophotrochozoa</taxon>
        <taxon>Mollusca</taxon>
        <taxon>Bivalvia</taxon>
        <taxon>Autobranchia</taxon>
        <taxon>Heteroconchia</taxon>
        <taxon>Euheterodonta</taxon>
        <taxon>Imparidentia</taxon>
        <taxon>Neoheterodontei</taxon>
        <taxon>Myida</taxon>
        <taxon>Myoidea</taxon>
        <taxon>Myidae</taxon>
        <taxon>Mya</taxon>
    </lineage>
</organism>
<name>A0ABY7F198_MYAAR</name>